<protein>
    <submittedName>
        <fullName evidence="1">Uncharacterized protein</fullName>
    </submittedName>
</protein>
<dbReference type="Gramene" id="TraesNOR4B03G02381280.1">
    <property type="protein sequence ID" value="TraesNOR4B03G02381280.1"/>
    <property type="gene ID" value="TraesNOR4B03G02381280"/>
</dbReference>
<organism evidence="1">
    <name type="scientific">Triticum aestivum</name>
    <name type="common">Wheat</name>
    <dbReference type="NCBI Taxonomy" id="4565"/>
    <lineage>
        <taxon>Eukaryota</taxon>
        <taxon>Viridiplantae</taxon>
        <taxon>Streptophyta</taxon>
        <taxon>Embryophyta</taxon>
        <taxon>Tracheophyta</taxon>
        <taxon>Spermatophyta</taxon>
        <taxon>Magnoliopsida</taxon>
        <taxon>Liliopsida</taxon>
        <taxon>Poales</taxon>
        <taxon>Poaceae</taxon>
        <taxon>BOP clade</taxon>
        <taxon>Pooideae</taxon>
        <taxon>Triticodae</taxon>
        <taxon>Triticeae</taxon>
        <taxon>Triticinae</taxon>
        <taxon>Triticum</taxon>
    </lineage>
</organism>
<accession>A0A3B6IUH8</accession>
<proteinExistence type="predicted"/>
<reference evidence="1" key="2">
    <citation type="submission" date="2018-10" db="UniProtKB">
        <authorList>
            <consortium name="EnsemblPlants"/>
        </authorList>
    </citation>
    <scope>IDENTIFICATION</scope>
</reference>
<dbReference type="Gramene" id="TraesWEE_scaffold_091204_01G000200.1">
    <property type="protein sequence ID" value="TraesWEE_scaffold_091204_01G000200.1"/>
    <property type="gene ID" value="TraesWEE_scaffold_091204_01G000200"/>
</dbReference>
<evidence type="ECO:0000313" key="2">
    <source>
        <dbReference type="Proteomes" id="UP000019116"/>
    </source>
</evidence>
<dbReference type="SMR" id="A0A3B6IUH8"/>
<dbReference type="OMA" id="RTMEICG"/>
<dbReference type="Gramene" id="TraesCLE_scaffold_058908_01G000100.1">
    <property type="protein sequence ID" value="TraesCLE_scaffold_058908_01G000100.1"/>
    <property type="gene ID" value="TraesCLE_scaffold_058908_01G000100"/>
</dbReference>
<dbReference type="EnsemblPlants" id="TraesCS4B02G270000.1">
    <property type="protein sequence ID" value="TraesCS4B02G270000.1"/>
    <property type="gene ID" value="TraesCS4B02G270000"/>
</dbReference>
<dbReference type="Proteomes" id="UP000019116">
    <property type="component" value="Chromosome 4B"/>
</dbReference>
<dbReference type="Gramene" id="TraesCS4B02G270000.1">
    <property type="protein sequence ID" value="TraesCS4B02G270000.1"/>
    <property type="gene ID" value="TraesCS4B02G270000"/>
</dbReference>
<sequence length="231" mass="26808">MRSNREYRKVPLTLYAKQFRWADETLPSFTQLTNETKNQRERERYAQNREEILKRQRQTPTGQEAVTQLQNITGPDGALPTLGPYNGFIQTDKENISDNDESDWLHRNDAYQMQRSSRRMTLTQLAGVDNPQVNIVINRRTPGVTFHDQDCLGDRNLGETGDVDPDEEARMFARPDVDFESYRVARHHGDGTITNEHHDRTMEICGSNTRALHFVAGREKLVYLLQRLMKS</sequence>
<dbReference type="Gramene" id="TraesJAG4B03G02361880.1">
    <property type="protein sequence ID" value="TraesJAG4B03G02361880.1"/>
    <property type="gene ID" value="TraesJAG4B03G02361880"/>
</dbReference>
<reference evidence="1" key="1">
    <citation type="submission" date="2018-08" db="EMBL/GenBank/DDBJ databases">
        <authorList>
            <person name="Rossello M."/>
        </authorList>
    </citation>
    <scope>NUCLEOTIDE SEQUENCE [LARGE SCALE GENOMIC DNA]</scope>
    <source>
        <strain evidence="1">cv. Chinese Spring</strain>
    </source>
</reference>
<name>A0A3B6IUH8_WHEAT</name>
<evidence type="ECO:0000313" key="1">
    <source>
        <dbReference type="EnsemblPlants" id="TraesCS4B02G270000.1"/>
    </source>
</evidence>
<dbReference type="AlphaFoldDB" id="A0A3B6IUH8"/>
<dbReference type="Gramene" id="TraesJUL4B03G02382610.1">
    <property type="protein sequence ID" value="TraesJUL4B03G02382610.1"/>
    <property type="gene ID" value="TraesJUL4B03G02382610"/>
</dbReference>
<dbReference type="Gramene" id="TraesARI4B03G02401170.1">
    <property type="protein sequence ID" value="TraesARI4B03G02401170.1"/>
    <property type="gene ID" value="TraesARI4B03G02401170"/>
</dbReference>
<dbReference type="Gramene" id="TraesCS4B03G0716300.1">
    <property type="protein sequence ID" value="TraesCS4B03G0716300.1.CDS"/>
    <property type="gene ID" value="TraesCS4B03G0716300"/>
</dbReference>
<keyword evidence="2" id="KW-1185">Reference proteome</keyword>
<dbReference type="Gramene" id="TraesMAC4B03G02363490.1">
    <property type="protein sequence ID" value="TraesMAC4B03G02363490.1"/>
    <property type="gene ID" value="TraesMAC4B03G02363490"/>
</dbReference>